<proteinExistence type="predicted"/>
<evidence type="ECO:0000313" key="1">
    <source>
        <dbReference type="EMBL" id="KAI5650849.1"/>
    </source>
</evidence>
<organism evidence="1 2">
    <name type="scientific">Catharanthus roseus</name>
    <name type="common">Madagascar periwinkle</name>
    <name type="synonym">Vinca rosea</name>
    <dbReference type="NCBI Taxonomy" id="4058"/>
    <lineage>
        <taxon>Eukaryota</taxon>
        <taxon>Viridiplantae</taxon>
        <taxon>Streptophyta</taxon>
        <taxon>Embryophyta</taxon>
        <taxon>Tracheophyta</taxon>
        <taxon>Spermatophyta</taxon>
        <taxon>Magnoliopsida</taxon>
        <taxon>eudicotyledons</taxon>
        <taxon>Gunneridae</taxon>
        <taxon>Pentapetalae</taxon>
        <taxon>asterids</taxon>
        <taxon>lamiids</taxon>
        <taxon>Gentianales</taxon>
        <taxon>Apocynaceae</taxon>
        <taxon>Rauvolfioideae</taxon>
        <taxon>Vinceae</taxon>
        <taxon>Catharanthinae</taxon>
        <taxon>Catharanthus</taxon>
    </lineage>
</organism>
<comment type="caution">
    <text evidence="1">The sequence shown here is derived from an EMBL/GenBank/DDBJ whole genome shotgun (WGS) entry which is preliminary data.</text>
</comment>
<reference evidence="2" key="1">
    <citation type="journal article" date="2023" name="Nat. Plants">
        <title>Single-cell RNA sequencing provides a high-resolution roadmap for understanding the multicellular compartmentation of specialized metabolism.</title>
        <authorList>
            <person name="Sun S."/>
            <person name="Shen X."/>
            <person name="Li Y."/>
            <person name="Li Y."/>
            <person name="Wang S."/>
            <person name="Li R."/>
            <person name="Zhang H."/>
            <person name="Shen G."/>
            <person name="Guo B."/>
            <person name="Wei J."/>
            <person name="Xu J."/>
            <person name="St-Pierre B."/>
            <person name="Chen S."/>
            <person name="Sun C."/>
        </authorList>
    </citation>
    <scope>NUCLEOTIDE SEQUENCE [LARGE SCALE GENOMIC DNA]</scope>
</reference>
<keyword evidence="2" id="KW-1185">Reference proteome</keyword>
<dbReference type="EMBL" id="CM044708">
    <property type="protein sequence ID" value="KAI5650849.1"/>
    <property type="molecule type" value="Genomic_DNA"/>
</dbReference>
<sequence length="523" mass="54156">MNSNYGKSNTKSGSLNAFDFDLGLNSSGTRSMNDRRNQTSSYSSSSSFTGYSSKPSTTSSWTQPPNKPSWTHQPAASYQAGGGSASGSTSMVGDIFGKSWSSSGPSSTANTGIGIAKKDPNLFGDLLNSALGQNKGNSNVPLKNATPAAASKSTFSMGSMADSLPKPSNSAKNGSLGNASGFNGNNNARPNVGMNANANKTPNLGGPALKSMSGSGVGGGMGSNKDPFGSLVDFGSKPSGGMNSASKGNSKSKVGDDEFGDFQNASKTNTSTMSSSNSFEGKSNSTGSSTGASYTNMGDFGFASSQFPTQPPDQSTGIDDFGFASSQSQNQPPMQSSGINDFDSLFSSSGGPTRGTEAFEGQQQFSGGDDWGLDSDFGGGNDTGATTELEGLPPPPAGVSASTAKSKGMDNYKQGQYADAIKWLSWSVILLEKAGDDAGTMEVLSCRASCYKEAGEYKKAVADCTKVLEHDDKNVSILVQRALLYESMEKYKLGAEDLRTVMKLDPGNRVARSTIHRLLKMAE</sequence>
<protein>
    <submittedName>
        <fullName evidence="1">Uncharacterized protein</fullName>
    </submittedName>
</protein>
<gene>
    <name evidence="1" type="ORF">M9H77_36854</name>
</gene>
<dbReference type="Proteomes" id="UP001060085">
    <property type="component" value="Linkage Group LG08"/>
</dbReference>
<name>A0ACB9ZUU1_CATRO</name>
<evidence type="ECO:0000313" key="2">
    <source>
        <dbReference type="Proteomes" id="UP001060085"/>
    </source>
</evidence>
<accession>A0ACB9ZUU1</accession>